<evidence type="ECO:0000259" key="6">
    <source>
        <dbReference type="Pfam" id="PF02826"/>
    </source>
</evidence>
<dbReference type="InterPro" id="IPR050418">
    <property type="entry name" value="D-iso_2-hydroxyacid_DH_PdxB"/>
</dbReference>
<reference evidence="7 8" key="1">
    <citation type="submission" date="2017-09" db="EMBL/GenBank/DDBJ databases">
        <title>Depth-based differentiation of microbial function through sediment-hosted aquifers and enrichment of novel symbionts in the deep terrestrial subsurface.</title>
        <authorList>
            <person name="Probst A.J."/>
            <person name="Ladd B."/>
            <person name="Jarett J.K."/>
            <person name="Geller-Mcgrath D.E."/>
            <person name="Sieber C.M."/>
            <person name="Emerson J.B."/>
            <person name="Anantharaman K."/>
            <person name="Thomas B.C."/>
            <person name="Malmstrom R."/>
            <person name="Stieglmeier M."/>
            <person name="Klingl A."/>
            <person name="Woyke T."/>
            <person name="Ryan C.M."/>
            <person name="Banfield J.F."/>
        </authorList>
    </citation>
    <scope>NUCLEOTIDE SEQUENCE [LARGE SCALE GENOMIC DNA]</scope>
    <source>
        <strain evidence="7">CG11_big_fil_rev_8_21_14_0_20_35_14</strain>
    </source>
</reference>
<accession>A0A2H0KQC9</accession>
<dbReference type="Gene3D" id="3.40.50.720">
    <property type="entry name" value="NAD(P)-binding Rossmann-like Domain"/>
    <property type="match status" value="2"/>
</dbReference>
<keyword evidence="2 4" id="KW-0560">Oxidoreductase</keyword>
<dbReference type="Pfam" id="PF00389">
    <property type="entry name" value="2-Hacid_dh"/>
    <property type="match status" value="1"/>
</dbReference>
<evidence type="ECO:0000313" key="7">
    <source>
        <dbReference type="EMBL" id="PIQ72733.1"/>
    </source>
</evidence>
<feature type="domain" description="D-isomer specific 2-hydroxyacid dehydrogenase catalytic" evidence="5">
    <location>
        <begin position="18"/>
        <end position="315"/>
    </location>
</feature>
<gene>
    <name evidence="7" type="ORF">COV86_01450</name>
</gene>
<dbReference type="GO" id="GO:0016616">
    <property type="term" value="F:oxidoreductase activity, acting on the CH-OH group of donors, NAD or NADP as acceptor"/>
    <property type="evidence" value="ECO:0007669"/>
    <property type="project" value="InterPro"/>
</dbReference>
<evidence type="ECO:0000313" key="8">
    <source>
        <dbReference type="Proteomes" id="UP000229570"/>
    </source>
</evidence>
<proteinExistence type="inferred from homology"/>
<evidence type="ECO:0008006" key="9">
    <source>
        <dbReference type="Google" id="ProtNLM"/>
    </source>
</evidence>
<dbReference type="SUPFAM" id="SSF52283">
    <property type="entry name" value="Formate/glycerate dehydrogenase catalytic domain-like"/>
    <property type="match status" value="1"/>
</dbReference>
<evidence type="ECO:0000256" key="4">
    <source>
        <dbReference type="RuleBase" id="RU003719"/>
    </source>
</evidence>
<dbReference type="Proteomes" id="UP000229570">
    <property type="component" value="Unassembled WGS sequence"/>
</dbReference>
<evidence type="ECO:0000256" key="1">
    <source>
        <dbReference type="ARBA" id="ARBA00005854"/>
    </source>
</evidence>
<evidence type="ECO:0000259" key="5">
    <source>
        <dbReference type="Pfam" id="PF00389"/>
    </source>
</evidence>
<comment type="similarity">
    <text evidence="1 4">Belongs to the D-isomer specific 2-hydroxyacid dehydrogenase family.</text>
</comment>
<protein>
    <recommendedName>
        <fullName evidence="9">Hydroxyacid dehydrogenase</fullName>
    </recommendedName>
</protein>
<dbReference type="InterPro" id="IPR006139">
    <property type="entry name" value="D-isomer_2_OHA_DH_cat_dom"/>
</dbReference>
<dbReference type="Pfam" id="PF02826">
    <property type="entry name" value="2-Hacid_dh_C"/>
    <property type="match status" value="1"/>
</dbReference>
<dbReference type="AlphaFoldDB" id="A0A2H0KQC9"/>
<keyword evidence="3" id="KW-0520">NAD</keyword>
<sequence length="315" mass="35615">MKNKFGKILLLNLKETLDSSFLQRLNKIAEKIVFLPKDSENIYKELKDTDCLLVNQGMTVDKKMMDTARNFKYVGICATGYGRIDTQYASSKGITVCNVPAYATESVAEFVFAMLLEHLREIERAKKQVAKSIYSEADFTGTQIKDKLFGVIGLGRIGQRVAEIAQKGFEAKTIYWSRQKKNGMGGATYKPLEKVIKESDIISLHLSLNNQTEKIINKKLINSIKPGAIVVNTAPMELIDLEALESRLKKKDITFILDHSDEMTLEDIKRLKEFKNCVIYPPIGFTTLEATELKKEIFVSNVENFIKGKVINKVN</sequence>
<dbReference type="PANTHER" id="PTHR43761">
    <property type="entry name" value="D-ISOMER SPECIFIC 2-HYDROXYACID DEHYDROGENASE FAMILY PROTEIN (AFU_ORTHOLOGUE AFUA_1G13630)"/>
    <property type="match status" value="1"/>
</dbReference>
<evidence type="ECO:0000256" key="3">
    <source>
        <dbReference type="ARBA" id="ARBA00023027"/>
    </source>
</evidence>
<dbReference type="GO" id="GO:0051287">
    <property type="term" value="F:NAD binding"/>
    <property type="evidence" value="ECO:0007669"/>
    <property type="project" value="InterPro"/>
</dbReference>
<dbReference type="InterPro" id="IPR036291">
    <property type="entry name" value="NAD(P)-bd_dom_sf"/>
</dbReference>
<dbReference type="EMBL" id="PCVL01000014">
    <property type="protein sequence ID" value="PIQ72733.1"/>
    <property type="molecule type" value="Genomic_DNA"/>
</dbReference>
<dbReference type="SUPFAM" id="SSF51735">
    <property type="entry name" value="NAD(P)-binding Rossmann-fold domains"/>
    <property type="match status" value="1"/>
</dbReference>
<evidence type="ECO:0000256" key="2">
    <source>
        <dbReference type="ARBA" id="ARBA00023002"/>
    </source>
</evidence>
<organism evidence="7 8">
    <name type="scientific">Candidatus Roizmanbacteria bacterium CG11_big_fil_rev_8_21_14_0_20_35_14</name>
    <dbReference type="NCBI Taxonomy" id="1974855"/>
    <lineage>
        <taxon>Bacteria</taxon>
        <taxon>Candidatus Roizmaniibacteriota</taxon>
    </lineage>
</organism>
<comment type="caution">
    <text evidence="7">The sequence shown here is derived from an EMBL/GenBank/DDBJ whole genome shotgun (WGS) entry which is preliminary data.</text>
</comment>
<name>A0A2H0KQC9_9BACT</name>
<dbReference type="PANTHER" id="PTHR43761:SF1">
    <property type="entry name" value="D-ISOMER SPECIFIC 2-HYDROXYACID DEHYDROGENASE CATALYTIC DOMAIN-CONTAINING PROTEIN-RELATED"/>
    <property type="match status" value="1"/>
</dbReference>
<feature type="domain" description="D-isomer specific 2-hydroxyacid dehydrogenase NAD-binding" evidence="6">
    <location>
        <begin position="112"/>
        <end position="282"/>
    </location>
</feature>
<dbReference type="InterPro" id="IPR006140">
    <property type="entry name" value="D-isomer_DH_NAD-bd"/>
</dbReference>